<accession>A0A2N6NJW8</accession>
<dbReference type="EMBL" id="MRVG01000007">
    <property type="protein sequence ID" value="PMB67534.1"/>
    <property type="molecule type" value="Genomic_DNA"/>
</dbReference>
<reference evidence="1 2" key="1">
    <citation type="journal article" date="2016" name="Appl. Microbiol. Biotechnol.">
        <title>Characterization of T-DNA insertion mutants with decreased virulence in the entomopathogenic fungus Beauveria bassiana JEF-007.</title>
        <authorList>
            <person name="Kim S."/>
            <person name="Lee S.J."/>
            <person name="Nai Y.S."/>
            <person name="Yu J.S."/>
            <person name="Lee M.R."/>
            <person name="Yang Y.T."/>
            <person name="Kim J.S."/>
        </authorList>
    </citation>
    <scope>NUCLEOTIDE SEQUENCE [LARGE SCALE GENOMIC DNA]</scope>
    <source>
        <strain evidence="1 2">JEF-007</strain>
    </source>
</reference>
<name>A0A2N6NJW8_BEABA</name>
<evidence type="ECO:0008006" key="3">
    <source>
        <dbReference type="Google" id="ProtNLM"/>
    </source>
</evidence>
<dbReference type="AlphaFoldDB" id="A0A2N6NJW8"/>
<sequence>MSTNTAPAFNELEAAAQAVIAALKTMPEFSGAKILVIGGLGLWKYLRQYRTTEDVDFLITVQGAPKAVKDKLLAMPSSPFQQRAQDFVFKAPNGKQIQIDMTPDWQSPYVPPTAIPISDVQPGFLPYISELDLLVFKINCCGLRPTAVKKIRDANDARTLLEDIRSHRSISLSPPQKNAVLAGLEDVVKLTRGGDMAWWKSQLGLN</sequence>
<proteinExistence type="predicted"/>
<comment type="caution">
    <text evidence="1">The sequence shown here is derived from an EMBL/GenBank/DDBJ whole genome shotgun (WGS) entry which is preliminary data.</text>
</comment>
<dbReference type="OMA" id="PDWQSPY"/>
<dbReference type="Proteomes" id="UP000235728">
    <property type="component" value="Unassembled WGS sequence"/>
</dbReference>
<evidence type="ECO:0000313" key="1">
    <source>
        <dbReference type="EMBL" id="PMB67534.1"/>
    </source>
</evidence>
<evidence type="ECO:0000313" key="2">
    <source>
        <dbReference type="Proteomes" id="UP000235728"/>
    </source>
</evidence>
<gene>
    <name evidence="1" type="ORF">BM221_007204</name>
</gene>
<organism evidence="1 2">
    <name type="scientific">Beauveria bassiana</name>
    <name type="common">White muscardine disease fungus</name>
    <name type="synonym">Tritirachium shiotae</name>
    <dbReference type="NCBI Taxonomy" id="176275"/>
    <lineage>
        <taxon>Eukaryota</taxon>
        <taxon>Fungi</taxon>
        <taxon>Dikarya</taxon>
        <taxon>Ascomycota</taxon>
        <taxon>Pezizomycotina</taxon>
        <taxon>Sordariomycetes</taxon>
        <taxon>Hypocreomycetidae</taxon>
        <taxon>Hypocreales</taxon>
        <taxon>Cordycipitaceae</taxon>
        <taxon>Beauveria</taxon>
    </lineage>
</organism>
<protein>
    <recommendedName>
        <fullName evidence="3">Nucleotidyl transferase AbiEii/AbiGii toxin family protein</fullName>
    </recommendedName>
</protein>